<protein>
    <recommendedName>
        <fullName evidence="4">Oxidation resistance protein 1</fullName>
    </recommendedName>
</protein>
<sequence length="651" mass="70468">MSIAARVGDVTPAQLARFNRLGMLGASHPPLFPGQRLYIPNRDEISAQVVNFTFHSAIFAKVTRTANGHVLIRCHSLKEMVFHPSQNVCLRHLPGAATRVHCLSADVSDRGNGIGDSSQRSYGICSTSSAQDGVMERLFVKVKAKRVLLPSKVRFDPFAFAARNVVISTSFNWFSDYILLTKSEIDGVLIFTPDAVCFDAVATASALNRAVAAKRCSLQHLSSIASYDDSGGDGEVGSPLTRSPPPEPVLEAAEPVHDVLALSVCIPIAAIVSLNTHGDMDNLLSGCRSKTSNKASLPKDLPVSTEIEINLPDKPSEQSKAPSFTSDEVMSVHQSTLTEGCEQAPLSEEVFISIGIDTGRICSADSATLCEAANSSLHVFKIPLDKLADIHDILVSATNSAAAQPTSSDPDHSRNSLSNLSSNQKLPSVSIIESALEEMEKNTMELNLMGDKSCILTEEMLKDLAKGLPANRVGSAMRLVFSTARDGFSLNTLYRKTKCVQDVNLLLILDQQGVVFGALLSEKMRCSQRFYGTGESCVFHWRDGFKCYNWTKKNYFFMQGSHDSFLIGAKSGHSAIWFDGDLKYGRSEATDTFDNPVLCSMPSDNNRRATGESNQASALPSNTSSTSLRDTCGPSSVAFVISALEVWEMIS</sequence>
<keyword evidence="3" id="KW-0496">Mitochondrion</keyword>
<evidence type="ECO:0000259" key="6">
    <source>
        <dbReference type="PROSITE" id="PS51886"/>
    </source>
</evidence>
<feature type="region of interest" description="Disordered" evidence="5">
    <location>
        <begin position="604"/>
        <end position="631"/>
    </location>
</feature>
<evidence type="ECO:0000256" key="2">
    <source>
        <dbReference type="ARBA" id="ARBA00009540"/>
    </source>
</evidence>
<proteinExistence type="inferred from homology"/>
<dbReference type="Pfam" id="PF07534">
    <property type="entry name" value="TLD"/>
    <property type="match status" value="1"/>
</dbReference>
<dbReference type="EMBL" id="UYRS01018359">
    <property type="protein sequence ID" value="VDK33694.1"/>
    <property type="molecule type" value="Genomic_DNA"/>
</dbReference>
<feature type="compositionally biased region" description="Polar residues" evidence="5">
    <location>
        <begin position="611"/>
        <end position="629"/>
    </location>
</feature>
<dbReference type="CDD" id="cd00118">
    <property type="entry name" value="LysM"/>
    <property type="match status" value="1"/>
</dbReference>
<evidence type="ECO:0000256" key="1">
    <source>
        <dbReference type="ARBA" id="ARBA00004173"/>
    </source>
</evidence>
<feature type="region of interest" description="Disordered" evidence="5">
    <location>
        <begin position="401"/>
        <end position="422"/>
    </location>
</feature>
<feature type="region of interest" description="Disordered" evidence="5">
    <location>
        <begin position="229"/>
        <end position="248"/>
    </location>
</feature>
<dbReference type="PANTHER" id="PTHR23354:SF62">
    <property type="entry name" value="MUSTARD, ISOFORM V"/>
    <property type="match status" value="1"/>
</dbReference>
<dbReference type="SMART" id="SM00584">
    <property type="entry name" value="TLDc"/>
    <property type="match status" value="1"/>
</dbReference>
<evidence type="ECO:0000256" key="5">
    <source>
        <dbReference type="SAM" id="MobiDB-lite"/>
    </source>
</evidence>
<reference evidence="7 8" key="2">
    <citation type="submission" date="2018-11" db="EMBL/GenBank/DDBJ databases">
        <authorList>
            <consortium name="Pathogen Informatics"/>
        </authorList>
    </citation>
    <scope>NUCLEOTIDE SEQUENCE [LARGE SCALE GENOMIC DNA]</scope>
</reference>
<keyword evidence="8" id="KW-1185">Reference proteome</keyword>
<evidence type="ECO:0000313" key="8">
    <source>
        <dbReference type="Proteomes" id="UP000282613"/>
    </source>
</evidence>
<dbReference type="STRING" id="60517.A0A0R3W3S4"/>
<dbReference type="InterPro" id="IPR018392">
    <property type="entry name" value="LysM"/>
</dbReference>
<evidence type="ECO:0000313" key="9">
    <source>
        <dbReference type="WBParaSite" id="TASK_0000459801-mRNA-1"/>
    </source>
</evidence>
<evidence type="ECO:0000256" key="4">
    <source>
        <dbReference type="ARBA" id="ARBA00040604"/>
    </source>
</evidence>
<dbReference type="WBParaSite" id="TASK_0000459801-mRNA-1">
    <property type="protein sequence ID" value="TASK_0000459801-mRNA-1"/>
    <property type="gene ID" value="TASK_0000459801"/>
</dbReference>
<comment type="similarity">
    <text evidence="2">Belongs to the OXR1 family.</text>
</comment>
<evidence type="ECO:0000256" key="3">
    <source>
        <dbReference type="ARBA" id="ARBA00023128"/>
    </source>
</evidence>
<dbReference type="AlphaFoldDB" id="A0A0R3W3S4"/>
<accession>A0A0R3W3S4</accession>
<evidence type="ECO:0000313" key="7">
    <source>
        <dbReference type="EMBL" id="VDK33694.1"/>
    </source>
</evidence>
<dbReference type="PANTHER" id="PTHR23354">
    <property type="entry name" value="NUCLEOLAR PROTEIN 7/ESTROGEN RECEPTOR COACTIVATOR-RELATED"/>
    <property type="match status" value="1"/>
</dbReference>
<name>A0A0R3W3S4_TAEAS</name>
<dbReference type="GO" id="GO:0005739">
    <property type="term" value="C:mitochondrion"/>
    <property type="evidence" value="ECO:0007669"/>
    <property type="project" value="UniProtKB-SubCell"/>
</dbReference>
<organism evidence="9">
    <name type="scientific">Taenia asiatica</name>
    <name type="common">Asian tapeworm</name>
    <dbReference type="NCBI Taxonomy" id="60517"/>
    <lineage>
        <taxon>Eukaryota</taxon>
        <taxon>Metazoa</taxon>
        <taxon>Spiralia</taxon>
        <taxon>Lophotrochozoa</taxon>
        <taxon>Platyhelminthes</taxon>
        <taxon>Cestoda</taxon>
        <taxon>Eucestoda</taxon>
        <taxon>Cyclophyllidea</taxon>
        <taxon>Taeniidae</taxon>
        <taxon>Taenia</taxon>
    </lineage>
</organism>
<dbReference type="InterPro" id="IPR006571">
    <property type="entry name" value="TLDc_dom"/>
</dbReference>
<comment type="subcellular location">
    <subcellularLocation>
        <location evidence="1">Mitochondrion</location>
    </subcellularLocation>
</comment>
<dbReference type="PROSITE" id="PS51886">
    <property type="entry name" value="TLDC"/>
    <property type="match status" value="1"/>
</dbReference>
<reference evidence="9" key="1">
    <citation type="submission" date="2017-02" db="UniProtKB">
        <authorList>
            <consortium name="WormBaseParasite"/>
        </authorList>
    </citation>
    <scope>IDENTIFICATION</scope>
</reference>
<feature type="domain" description="TLDc" evidence="6">
    <location>
        <begin position="454"/>
        <end position="650"/>
    </location>
</feature>
<dbReference type="Proteomes" id="UP000282613">
    <property type="component" value="Unassembled WGS sequence"/>
</dbReference>
<gene>
    <name evidence="7" type="ORF">TASK_LOCUS4599</name>
</gene>
<dbReference type="OrthoDB" id="26679at2759"/>